<reference evidence="2" key="1">
    <citation type="journal article" date="2019" name="Int. J. Syst. Evol. Microbiol.">
        <title>The Global Catalogue of Microorganisms (GCM) 10K type strain sequencing project: providing services to taxonomists for standard genome sequencing and annotation.</title>
        <authorList>
            <consortium name="The Broad Institute Genomics Platform"/>
            <consortium name="The Broad Institute Genome Sequencing Center for Infectious Disease"/>
            <person name="Wu L."/>
            <person name="Ma J."/>
        </authorList>
    </citation>
    <scope>NUCLEOTIDE SEQUENCE [LARGE SCALE GENOMIC DNA]</scope>
    <source>
        <strain evidence="2">CECT 7649</strain>
    </source>
</reference>
<evidence type="ECO:0000313" key="2">
    <source>
        <dbReference type="Proteomes" id="UP001596496"/>
    </source>
</evidence>
<comment type="caution">
    <text evidence="1">The sequence shown here is derived from an EMBL/GenBank/DDBJ whole genome shotgun (WGS) entry which is preliminary data.</text>
</comment>
<accession>A0ABW2P818</accession>
<dbReference type="RefSeq" id="WP_354841022.1">
    <property type="nucleotide sequence ID" value="NZ_JBHTCG010000013.1"/>
</dbReference>
<sequence>MKVSVYCSGSITKGSRDRGKLTWSDTERMEVAKGAAPHEVVFLNPDDPITDPGNTLGQFGRDMYQVMIATAVVVDARERRGLGIGVEMAAAAAFGTPVVTVAPPNSKYRADLLEYRGATVRDYVHPHVAALSAAVVEDFLRAGEALAALVEAGGVPATGDVPGWLGGAISEYRHNVLHGDVPMLEALRLLDRTPG</sequence>
<dbReference type="EMBL" id="JBHTCG010000013">
    <property type="protein sequence ID" value="MFC7384606.1"/>
    <property type="molecule type" value="Genomic_DNA"/>
</dbReference>
<name>A0ABW2P818_9ACTN</name>
<organism evidence="1 2">
    <name type="scientific">Sphaerisporangium rhizosphaerae</name>
    <dbReference type="NCBI Taxonomy" id="2269375"/>
    <lineage>
        <taxon>Bacteria</taxon>
        <taxon>Bacillati</taxon>
        <taxon>Actinomycetota</taxon>
        <taxon>Actinomycetes</taxon>
        <taxon>Streptosporangiales</taxon>
        <taxon>Streptosporangiaceae</taxon>
        <taxon>Sphaerisporangium</taxon>
    </lineage>
</organism>
<dbReference type="Proteomes" id="UP001596496">
    <property type="component" value="Unassembled WGS sequence"/>
</dbReference>
<protein>
    <submittedName>
        <fullName evidence="1">Uncharacterized protein</fullName>
    </submittedName>
</protein>
<proteinExistence type="predicted"/>
<keyword evidence="2" id="KW-1185">Reference proteome</keyword>
<gene>
    <name evidence="1" type="ORF">ACFQSB_20505</name>
</gene>
<evidence type="ECO:0000313" key="1">
    <source>
        <dbReference type="EMBL" id="MFC7384606.1"/>
    </source>
</evidence>